<evidence type="ECO:0000256" key="1">
    <source>
        <dbReference type="SAM" id="MobiDB-lite"/>
    </source>
</evidence>
<feature type="region of interest" description="Disordered" evidence="1">
    <location>
        <begin position="16"/>
        <end position="66"/>
    </location>
</feature>
<sequence>MRLKRKLAAKLDFVESAPNSSRSLRVAARVESRPESSPTGAPSAERAGDSPASPTGVGERGPVQRC</sequence>
<evidence type="ECO:0000313" key="2">
    <source>
        <dbReference type="EMBL" id="TNN48951.1"/>
    </source>
</evidence>
<comment type="caution">
    <text evidence="2">The sequence shown here is derived from an EMBL/GenBank/DDBJ whole genome shotgun (WGS) entry which is preliminary data.</text>
</comment>
<name>A0A4Z2G6T7_9TELE</name>
<dbReference type="AlphaFoldDB" id="A0A4Z2G6T7"/>
<gene>
    <name evidence="2" type="ORF">EYF80_040841</name>
</gene>
<evidence type="ECO:0000313" key="3">
    <source>
        <dbReference type="Proteomes" id="UP000314294"/>
    </source>
</evidence>
<protein>
    <submittedName>
        <fullName evidence="2">Uncharacterized protein</fullName>
    </submittedName>
</protein>
<proteinExistence type="predicted"/>
<keyword evidence="3" id="KW-1185">Reference proteome</keyword>
<accession>A0A4Z2G6T7</accession>
<organism evidence="2 3">
    <name type="scientific">Liparis tanakae</name>
    <name type="common">Tanaka's snailfish</name>
    <dbReference type="NCBI Taxonomy" id="230148"/>
    <lineage>
        <taxon>Eukaryota</taxon>
        <taxon>Metazoa</taxon>
        <taxon>Chordata</taxon>
        <taxon>Craniata</taxon>
        <taxon>Vertebrata</taxon>
        <taxon>Euteleostomi</taxon>
        <taxon>Actinopterygii</taxon>
        <taxon>Neopterygii</taxon>
        <taxon>Teleostei</taxon>
        <taxon>Neoteleostei</taxon>
        <taxon>Acanthomorphata</taxon>
        <taxon>Eupercaria</taxon>
        <taxon>Perciformes</taxon>
        <taxon>Cottioidei</taxon>
        <taxon>Cottales</taxon>
        <taxon>Liparidae</taxon>
        <taxon>Liparis</taxon>
    </lineage>
</organism>
<reference evidence="2 3" key="1">
    <citation type="submission" date="2019-03" db="EMBL/GenBank/DDBJ databases">
        <title>First draft genome of Liparis tanakae, snailfish: a comprehensive survey of snailfish specific genes.</title>
        <authorList>
            <person name="Kim W."/>
            <person name="Song I."/>
            <person name="Jeong J.-H."/>
            <person name="Kim D."/>
            <person name="Kim S."/>
            <person name="Ryu S."/>
            <person name="Song J.Y."/>
            <person name="Lee S.K."/>
        </authorList>
    </citation>
    <scope>NUCLEOTIDE SEQUENCE [LARGE SCALE GENOMIC DNA]</scope>
    <source>
        <tissue evidence="2">Muscle</tissue>
    </source>
</reference>
<dbReference type="EMBL" id="SRLO01000675">
    <property type="protein sequence ID" value="TNN48951.1"/>
    <property type="molecule type" value="Genomic_DNA"/>
</dbReference>
<dbReference type="Proteomes" id="UP000314294">
    <property type="component" value="Unassembled WGS sequence"/>
</dbReference>